<organism evidence="1">
    <name type="scientific">Arundo donax</name>
    <name type="common">Giant reed</name>
    <name type="synonym">Donax arundinaceus</name>
    <dbReference type="NCBI Taxonomy" id="35708"/>
    <lineage>
        <taxon>Eukaryota</taxon>
        <taxon>Viridiplantae</taxon>
        <taxon>Streptophyta</taxon>
        <taxon>Embryophyta</taxon>
        <taxon>Tracheophyta</taxon>
        <taxon>Spermatophyta</taxon>
        <taxon>Magnoliopsida</taxon>
        <taxon>Liliopsida</taxon>
        <taxon>Poales</taxon>
        <taxon>Poaceae</taxon>
        <taxon>PACMAD clade</taxon>
        <taxon>Arundinoideae</taxon>
        <taxon>Arundineae</taxon>
        <taxon>Arundo</taxon>
    </lineage>
</organism>
<dbReference type="EMBL" id="GBRH01266949">
    <property type="protein sequence ID" value="JAD30946.1"/>
    <property type="molecule type" value="Transcribed_RNA"/>
</dbReference>
<name>A0A0A8YWI8_ARUDO</name>
<protein>
    <submittedName>
        <fullName evidence="1">Uncharacterized protein</fullName>
    </submittedName>
</protein>
<evidence type="ECO:0000313" key="1">
    <source>
        <dbReference type="EMBL" id="JAD30946.1"/>
    </source>
</evidence>
<accession>A0A0A8YWI8</accession>
<sequence length="24" mass="2651">MSILYVYVCDDLMALVLSLVLSSC</sequence>
<reference evidence="1" key="2">
    <citation type="journal article" date="2015" name="Data Brief">
        <title>Shoot transcriptome of the giant reed, Arundo donax.</title>
        <authorList>
            <person name="Barrero R.A."/>
            <person name="Guerrero F.D."/>
            <person name="Moolhuijzen P."/>
            <person name="Goolsby J.A."/>
            <person name="Tidwell J."/>
            <person name="Bellgard S.E."/>
            <person name="Bellgard M.I."/>
        </authorList>
    </citation>
    <scope>NUCLEOTIDE SEQUENCE</scope>
    <source>
        <tissue evidence="1">Shoot tissue taken approximately 20 cm above the soil surface</tissue>
    </source>
</reference>
<reference evidence="1" key="1">
    <citation type="submission" date="2014-09" db="EMBL/GenBank/DDBJ databases">
        <authorList>
            <person name="Magalhaes I.L.F."/>
            <person name="Oliveira U."/>
            <person name="Santos F.R."/>
            <person name="Vidigal T.H.D.A."/>
            <person name="Brescovit A.D."/>
            <person name="Santos A.J."/>
        </authorList>
    </citation>
    <scope>NUCLEOTIDE SEQUENCE</scope>
    <source>
        <tissue evidence="1">Shoot tissue taken approximately 20 cm above the soil surface</tissue>
    </source>
</reference>
<proteinExistence type="predicted"/>
<dbReference type="AlphaFoldDB" id="A0A0A8YWI8"/>